<dbReference type="RefSeq" id="WP_064602976.1">
    <property type="nucleotide sequence ID" value="NZ_JAABLA010000044.1"/>
</dbReference>
<name>A0A853KRH7_MORCA</name>
<dbReference type="EMBL" id="LXHQ01000024">
    <property type="protein sequence ID" value="OAV26069.1"/>
    <property type="molecule type" value="Genomic_DNA"/>
</dbReference>
<sequence>MNMIYQEPKLISIDIVRLFLLEKDINNSIKGIISLSIYGKNRKDIYHFIKNTLLSSDNKDIKIACIKSIGNIVRIDNFIDKELLGFLEFLRKEEYYQSVLSDLYDDIDIFINCKIN</sequence>
<dbReference type="AlphaFoldDB" id="A0A853KRH7"/>
<evidence type="ECO:0000313" key="1">
    <source>
        <dbReference type="EMBL" id="OAV26069.1"/>
    </source>
</evidence>
<evidence type="ECO:0008006" key="3">
    <source>
        <dbReference type="Google" id="ProtNLM"/>
    </source>
</evidence>
<organism evidence="1 2">
    <name type="scientific">Moraxella catarrhalis</name>
    <name type="common">Branhamella catarrhalis</name>
    <dbReference type="NCBI Taxonomy" id="480"/>
    <lineage>
        <taxon>Bacteria</taxon>
        <taxon>Pseudomonadati</taxon>
        <taxon>Pseudomonadota</taxon>
        <taxon>Gammaproteobacteria</taxon>
        <taxon>Moraxellales</taxon>
        <taxon>Moraxellaceae</taxon>
        <taxon>Moraxella</taxon>
    </lineage>
</organism>
<evidence type="ECO:0000313" key="2">
    <source>
        <dbReference type="Proteomes" id="UP000078295"/>
    </source>
</evidence>
<reference evidence="1 2" key="1">
    <citation type="journal article" date="2016" name="Genome Biol. Evol.">
        <title>Comparative Genomic Analyses of the Moraxella catarrhalis Serosensitive and Seroresistant Lineages Demonstrate Their Independent Evolution.</title>
        <authorList>
            <person name="Earl J.P."/>
            <person name="de Vries S.P."/>
            <person name="Ahmed A."/>
            <person name="Powell E."/>
            <person name="Schultz M.P."/>
            <person name="Hermans P.W."/>
            <person name="Hill D.J."/>
            <person name="Zhou Z."/>
            <person name="Constantinidou C.I."/>
            <person name="Hu F.Z."/>
            <person name="Bootsma H.J."/>
            <person name="Ehrlich G.D."/>
        </authorList>
    </citation>
    <scope>NUCLEOTIDE SEQUENCE [LARGE SCALE GENOMIC DNA]</scope>
    <source>
        <strain evidence="1 2">F23</strain>
    </source>
</reference>
<accession>A0A853KRH7</accession>
<proteinExistence type="predicted"/>
<comment type="caution">
    <text evidence="1">The sequence shown here is derived from an EMBL/GenBank/DDBJ whole genome shotgun (WGS) entry which is preliminary data.</text>
</comment>
<dbReference type="Proteomes" id="UP000078295">
    <property type="component" value="Unassembled WGS sequence"/>
</dbReference>
<gene>
    <name evidence="1" type="ORF">AO370_0797</name>
</gene>
<protein>
    <recommendedName>
        <fullName evidence="3">HEAT repeat domain-containing protein</fullName>
    </recommendedName>
</protein>